<evidence type="ECO:0000256" key="12">
    <source>
        <dbReference type="SAM" id="MobiDB-lite"/>
    </source>
</evidence>
<evidence type="ECO:0000256" key="8">
    <source>
        <dbReference type="ARBA" id="ARBA00022694"/>
    </source>
</evidence>
<dbReference type="PRINTS" id="PR00320">
    <property type="entry name" value="GPROTEINBRPT"/>
</dbReference>
<organism evidence="13 14">
    <name type="scientific">Triparma retinervis</name>
    <dbReference type="NCBI Taxonomy" id="2557542"/>
    <lineage>
        <taxon>Eukaryota</taxon>
        <taxon>Sar</taxon>
        <taxon>Stramenopiles</taxon>
        <taxon>Ochrophyta</taxon>
        <taxon>Bolidophyceae</taxon>
        <taxon>Parmales</taxon>
        <taxon>Triparmaceae</taxon>
        <taxon>Triparma</taxon>
    </lineage>
</organism>
<keyword evidence="10" id="KW-0539">Nucleus</keyword>
<dbReference type="InterPro" id="IPR019775">
    <property type="entry name" value="WD40_repeat_CS"/>
</dbReference>
<dbReference type="Pfam" id="PF00400">
    <property type="entry name" value="WD40"/>
    <property type="match status" value="3"/>
</dbReference>
<dbReference type="PANTHER" id="PTHR44111">
    <property type="entry name" value="ELONGATOR COMPLEX PROTEIN 2"/>
    <property type="match status" value="1"/>
</dbReference>
<feature type="non-terminal residue" evidence="13">
    <location>
        <position position="1"/>
    </location>
</feature>
<comment type="pathway">
    <text evidence="3">tRNA modification; 5-methoxycarbonylmethyl-2-thiouridine-tRNA biosynthesis.</text>
</comment>
<dbReference type="PROSITE" id="PS00678">
    <property type="entry name" value="WD_REPEATS_1"/>
    <property type="match status" value="1"/>
</dbReference>
<dbReference type="EMBL" id="BRXZ01000684">
    <property type="protein sequence ID" value="GMH50761.1"/>
    <property type="molecule type" value="Genomic_DNA"/>
</dbReference>
<dbReference type="AlphaFoldDB" id="A0A9W6ZEG4"/>
<feature type="repeat" description="WD" evidence="11">
    <location>
        <begin position="191"/>
        <end position="235"/>
    </location>
</feature>
<dbReference type="PROSITE" id="PS50082">
    <property type="entry name" value="WD_REPEATS_2"/>
    <property type="match status" value="3"/>
</dbReference>
<dbReference type="PANTHER" id="PTHR44111:SF1">
    <property type="entry name" value="ELONGATOR COMPLEX PROTEIN 2"/>
    <property type="match status" value="1"/>
</dbReference>
<comment type="subcellular location">
    <subcellularLocation>
        <location evidence="2">Cytoplasm</location>
    </subcellularLocation>
    <subcellularLocation>
        <location evidence="1">Nucleus</location>
    </subcellularLocation>
</comment>
<evidence type="ECO:0000313" key="13">
    <source>
        <dbReference type="EMBL" id="GMH50761.1"/>
    </source>
</evidence>
<dbReference type="GO" id="GO:0033588">
    <property type="term" value="C:elongator holoenzyme complex"/>
    <property type="evidence" value="ECO:0007669"/>
    <property type="project" value="InterPro"/>
</dbReference>
<evidence type="ECO:0000256" key="4">
    <source>
        <dbReference type="ARBA" id="ARBA00005881"/>
    </source>
</evidence>
<dbReference type="Gene3D" id="2.130.10.10">
    <property type="entry name" value="YVTN repeat-like/Quinoprotein amine dehydrogenase"/>
    <property type="match status" value="1"/>
</dbReference>
<dbReference type="GO" id="GO:0005634">
    <property type="term" value="C:nucleus"/>
    <property type="evidence" value="ECO:0007669"/>
    <property type="project" value="UniProtKB-SubCell"/>
</dbReference>
<dbReference type="SMART" id="SM00320">
    <property type="entry name" value="WD40"/>
    <property type="match status" value="4"/>
</dbReference>
<keyword evidence="8" id="KW-0819">tRNA processing</keyword>
<dbReference type="InterPro" id="IPR020472">
    <property type="entry name" value="WD40_PAC1"/>
</dbReference>
<reference evidence="13" key="1">
    <citation type="submission" date="2022-07" db="EMBL/GenBank/DDBJ databases">
        <title>Genome analysis of Parmales, a sister group of diatoms, reveals the evolutionary specialization of diatoms from phago-mixotrophs to photoautotrophs.</title>
        <authorList>
            <person name="Ban H."/>
            <person name="Sato S."/>
            <person name="Yoshikawa S."/>
            <person name="Kazumasa Y."/>
            <person name="Nakamura Y."/>
            <person name="Ichinomiya M."/>
            <person name="Saitoh K."/>
            <person name="Sato N."/>
            <person name="Blanc-Mathieu R."/>
            <person name="Endo H."/>
            <person name="Kuwata A."/>
            <person name="Ogata H."/>
        </authorList>
    </citation>
    <scope>NUCLEOTIDE SEQUENCE</scope>
</reference>
<accession>A0A9W6ZEG4</accession>
<sequence>LGGGGVGVDGGEGIEGGREERAYVPALGLSNMGGDVDRLKEDDIEDSDEETDGTTEGGKTTRNVTMPGERELGVKTIWLEVGKMGGHDGEVLTMASTALCNVEEGERKKPVLLSANKSRDEKTSGIRVWDVATNVCTAILGGGHKSSVCCLAFNDSGTVVASSGKDRRLCLWSLPAAGEAAGEPALLARVEGAHKRIVWCLDWCRGESSRKFLATGSRDGKVKIWDTSTSPPQAVQVIDVGEPVTALAFGFKPFPNLLALGTESGVVSVLEVSDDFKAHTVKVAKMPRGHRKTVNKVAFRPGQEKPQLASCGDDHGVRIWSLE</sequence>
<dbReference type="GO" id="GO:0005737">
    <property type="term" value="C:cytoplasm"/>
    <property type="evidence" value="ECO:0007669"/>
    <property type="project" value="UniProtKB-SubCell"/>
</dbReference>
<evidence type="ECO:0000256" key="10">
    <source>
        <dbReference type="ARBA" id="ARBA00023242"/>
    </source>
</evidence>
<evidence type="ECO:0000256" key="2">
    <source>
        <dbReference type="ARBA" id="ARBA00004496"/>
    </source>
</evidence>
<dbReference type="InterPro" id="IPR001680">
    <property type="entry name" value="WD40_rpt"/>
</dbReference>
<keyword evidence="14" id="KW-1185">Reference proteome</keyword>
<evidence type="ECO:0000256" key="7">
    <source>
        <dbReference type="ARBA" id="ARBA00022574"/>
    </source>
</evidence>
<keyword evidence="9" id="KW-0677">Repeat</keyword>
<dbReference type="Proteomes" id="UP001165082">
    <property type="component" value="Unassembled WGS sequence"/>
</dbReference>
<comment type="caution">
    <text evidence="13">The sequence shown here is derived from an EMBL/GenBank/DDBJ whole genome shotgun (WGS) entry which is preliminary data.</text>
</comment>
<dbReference type="OrthoDB" id="27911at2759"/>
<evidence type="ECO:0000256" key="6">
    <source>
        <dbReference type="ARBA" id="ARBA00022490"/>
    </source>
</evidence>
<evidence type="ECO:0000256" key="11">
    <source>
        <dbReference type="PROSITE-ProRule" id="PRU00221"/>
    </source>
</evidence>
<feature type="repeat" description="WD" evidence="11">
    <location>
        <begin position="287"/>
        <end position="323"/>
    </location>
</feature>
<name>A0A9W6ZEG4_9STRA</name>
<comment type="similarity">
    <text evidence="4">Belongs to the WD repeat ELP2 family.</text>
</comment>
<dbReference type="InterPro" id="IPR037289">
    <property type="entry name" value="Elp2"/>
</dbReference>
<dbReference type="InterPro" id="IPR036322">
    <property type="entry name" value="WD40_repeat_dom_sf"/>
</dbReference>
<dbReference type="PROSITE" id="PS50294">
    <property type="entry name" value="WD_REPEATS_REGION"/>
    <property type="match status" value="2"/>
</dbReference>
<feature type="compositionally biased region" description="Acidic residues" evidence="12">
    <location>
        <begin position="42"/>
        <end position="53"/>
    </location>
</feature>
<evidence type="ECO:0000256" key="3">
    <source>
        <dbReference type="ARBA" id="ARBA00005043"/>
    </source>
</evidence>
<evidence type="ECO:0000256" key="5">
    <source>
        <dbReference type="ARBA" id="ARBA00020267"/>
    </source>
</evidence>
<evidence type="ECO:0000256" key="9">
    <source>
        <dbReference type="ARBA" id="ARBA00022737"/>
    </source>
</evidence>
<keyword evidence="7 11" id="KW-0853">WD repeat</keyword>
<evidence type="ECO:0000256" key="1">
    <source>
        <dbReference type="ARBA" id="ARBA00004123"/>
    </source>
</evidence>
<proteinExistence type="inferred from homology"/>
<evidence type="ECO:0000313" key="14">
    <source>
        <dbReference type="Proteomes" id="UP001165082"/>
    </source>
</evidence>
<keyword evidence="6" id="KW-0963">Cytoplasm</keyword>
<dbReference type="SUPFAM" id="SSF50978">
    <property type="entry name" value="WD40 repeat-like"/>
    <property type="match status" value="1"/>
</dbReference>
<gene>
    <name evidence="13" type="ORF">TrRE_jg4781</name>
</gene>
<protein>
    <recommendedName>
        <fullName evidence="5">Elongator complex protein 2</fullName>
    </recommendedName>
</protein>
<feature type="region of interest" description="Disordered" evidence="12">
    <location>
        <begin position="30"/>
        <end position="63"/>
    </location>
</feature>
<feature type="repeat" description="WD" evidence="11">
    <location>
        <begin position="141"/>
        <end position="174"/>
    </location>
</feature>
<dbReference type="InterPro" id="IPR015943">
    <property type="entry name" value="WD40/YVTN_repeat-like_dom_sf"/>
</dbReference>
<dbReference type="GO" id="GO:0002098">
    <property type="term" value="P:tRNA wobble uridine modification"/>
    <property type="evidence" value="ECO:0007669"/>
    <property type="project" value="InterPro"/>
</dbReference>